<reference evidence="3" key="1">
    <citation type="submission" date="2018-02" db="EMBL/GenBank/DDBJ databases">
        <title>Genome sequencing of Solimonas sp. HR-BB.</title>
        <authorList>
            <person name="Lee Y."/>
            <person name="Jeon C.O."/>
        </authorList>
    </citation>
    <scope>NUCLEOTIDE SEQUENCE [LARGE SCALE GENOMIC DNA]</scope>
    <source>
        <strain evidence="3">HR-U</strain>
    </source>
</reference>
<dbReference type="Proteomes" id="UP000239590">
    <property type="component" value="Unassembled WGS sequence"/>
</dbReference>
<evidence type="ECO:0000259" key="1">
    <source>
        <dbReference type="Pfam" id="PF05170"/>
    </source>
</evidence>
<dbReference type="Pfam" id="PF05170">
    <property type="entry name" value="AsmA"/>
    <property type="match status" value="2"/>
</dbReference>
<comment type="caution">
    <text evidence="2">The sequence shown here is derived from an EMBL/GenBank/DDBJ whole genome shotgun (WGS) entry which is preliminary data.</text>
</comment>
<dbReference type="InterPro" id="IPR052894">
    <property type="entry name" value="AsmA-related"/>
</dbReference>
<name>A0A2S7IRZ9_9BACT</name>
<dbReference type="RefSeq" id="WP_104712845.1">
    <property type="nucleotide sequence ID" value="NZ_PTRA01000001.1"/>
</dbReference>
<evidence type="ECO:0000313" key="3">
    <source>
        <dbReference type="Proteomes" id="UP000239590"/>
    </source>
</evidence>
<dbReference type="PANTHER" id="PTHR30441">
    <property type="entry name" value="DUF748 DOMAIN-CONTAINING PROTEIN"/>
    <property type="match status" value="1"/>
</dbReference>
<dbReference type="InterPro" id="IPR007844">
    <property type="entry name" value="AsmA"/>
</dbReference>
<dbReference type="GO" id="GO:0005886">
    <property type="term" value="C:plasma membrane"/>
    <property type="evidence" value="ECO:0007669"/>
    <property type="project" value="TreeGrafter"/>
</dbReference>
<protein>
    <recommendedName>
        <fullName evidence="1">AsmA domain-containing protein</fullName>
    </recommendedName>
</protein>
<feature type="domain" description="AsmA" evidence="1">
    <location>
        <begin position="564"/>
        <end position="701"/>
    </location>
</feature>
<gene>
    <name evidence="2" type="ORF">C5O19_12995</name>
</gene>
<dbReference type="GO" id="GO:0090313">
    <property type="term" value="P:regulation of protein targeting to membrane"/>
    <property type="evidence" value="ECO:0007669"/>
    <property type="project" value="TreeGrafter"/>
</dbReference>
<feature type="domain" description="AsmA" evidence="1">
    <location>
        <begin position="13"/>
        <end position="173"/>
    </location>
</feature>
<dbReference type="AlphaFoldDB" id="A0A2S7IRZ9"/>
<organism evidence="2 3">
    <name type="scientific">Siphonobacter curvatus</name>
    <dbReference type="NCBI Taxonomy" id="2094562"/>
    <lineage>
        <taxon>Bacteria</taxon>
        <taxon>Pseudomonadati</taxon>
        <taxon>Bacteroidota</taxon>
        <taxon>Cytophagia</taxon>
        <taxon>Cytophagales</taxon>
        <taxon>Cytophagaceae</taxon>
        <taxon>Siphonobacter</taxon>
    </lineage>
</organism>
<evidence type="ECO:0000313" key="2">
    <source>
        <dbReference type="EMBL" id="PQA60493.1"/>
    </source>
</evidence>
<sequence length="835" mass="96431">MNFHHFRRLSLRLLILCLLLGVGLMTVIYAYRDRLFRQINHQISNQIRGNFHADNFRVIFWEEATPGLTIILQNVRLEDDRHDQHHTDFLNVREVRVRLSLIDLFRRQVQIKHIRVIDGSVTAFRDETGYANWSLFESDSLTRSIRKKKNPNGFLVDIKKVRLENVQVHFSDSLRHKWYGGLFRDVECQISRDGNRIKARIRGPLHLDGLAFNSSKGSFGTNQETDLKLNVQLDTARKLLTLEPSRLVFEKKDTLHAHGHFQFHTRRPPDLNLFLRVQGLAFSKTLDLMPRKLAVALGKFKYYPDIKKANIRISGSTAPGSEPHLDIRFASGPARMESVLGLLTNLRVEGYFTNHLDPKLEAGDANSRILFSHYSADWDDALPVSGRMVLHNLQHTRAFLTTTVDTDLSTLNETLNATSYTLNGGKLRLNAQYRGRVVNVFDPKTGELAGLLRGNLIVEDGQFRYLTRHLNFDQLNVHAVFNERDLVVKQIQTRLNTSPITIRGTIKKLIPFLTSPHTRLYAKAEIFSPNLNFNATQFMPRSRKSSPRLREKARRDLIAKVDRVIDQLETDVTVSFNKFQYRHFKASQVKGEMLITQRKLQIKNLAMNAFQGNFNFSGQVDYIRNNPSRVNVACVLKNNNVSELFRAFDNFQQTTITHQNIRGLLNSEGKISVKLRPDYTLIPGTFDGYLNFNLRNGELIDFKPIKGIQRFIFRNRNFDHIRFATLSNQFRFKGREIEMDKMGIESTALTLFVGGTYSFGNQTDLYVQIPLANLRKRDKDYELARLNTKEAQGWTLNLRAKDEGNETKIRLDLGQKVRQRKAKRQQLGNETVDLR</sequence>
<proteinExistence type="predicted"/>
<accession>A0A2S7IRZ9</accession>
<dbReference type="EMBL" id="PTRA01000001">
    <property type="protein sequence ID" value="PQA60493.1"/>
    <property type="molecule type" value="Genomic_DNA"/>
</dbReference>
<dbReference type="OrthoDB" id="1489065at2"/>
<keyword evidence="3" id="KW-1185">Reference proteome</keyword>
<dbReference type="PANTHER" id="PTHR30441:SF8">
    <property type="entry name" value="DUF748 DOMAIN-CONTAINING PROTEIN"/>
    <property type="match status" value="1"/>
</dbReference>